<dbReference type="Proteomes" id="UP000596004">
    <property type="component" value="Chromosome"/>
</dbReference>
<sequence>MIYTVRTTVNQEAMVADILAAKSKKEGLEVWAIALFPGLRGYIMVEADHENTVQRAIAGVNNVKGRGVVAGEVKIEEIANVFSNKPLMETIQAGMKVEIIAGSFKGEKARVVRVNDTKEEVVVEILEAMVKIPLTLPAEHIRVMKE</sequence>
<dbReference type="InterPro" id="IPR006645">
    <property type="entry name" value="NGN-like_dom"/>
</dbReference>
<dbReference type="CDD" id="cd06091">
    <property type="entry name" value="KOW_NusG"/>
    <property type="match status" value="1"/>
</dbReference>
<evidence type="ECO:0000256" key="5">
    <source>
        <dbReference type="NCBIfam" id="TIGR00405"/>
    </source>
</evidence>
<comment type="subunit">
    <text evidence="4">Heterodimer composed of Spt4 and Spt5. Interacts with RNA polymerase (RNAP).</text>
</comment>
<keyword evidence="8" id="KW-0251">Elongation factor</keyword>
<dbReference type="Pfam" id="PF03439">
    <property type="entry name" value="Spt5-NGN"/>
    <property type="match status" value="1"/>
</dbReference>
<feature type="domain" description="NusG-like N-terminal" evidence="6">
    <location>
        <begin position="1"/>
        <end position="85"/>
    </location>
</feature>
<comment type="similarity">
    <text evidence="1">Belongs to the SPT5 family.</text>
</comment>
<evidence type="ECO:0000313" key="8">
    <source>
        <dbReference type="EMBL" id="QQR93129.1"/>
    </source>
</evidence>
<evidence type="ECO:0000256" key="3">
    <source>
        <dbReference type="ARBA" id="ARBA00023163"/>
    </source>
</evidence>
<dbReference type="GO" id="GO:0006354">
    <property type="term" value="P:DNA-templated transcription elongation"/>
    <property type="evidence" value="ECO:0007669"/>
    <property type="project" value="InterPro"/>
</dbReference>
<dbReference type="HAMAP" id="MF_00950">
    <property type="entry name" value="Spt5_arch"/>
    <property type="match status" value="1"/>
</dbReference>
<evidence type="ECO:0000256" key="1">
    <source>
        <dbReference type="ARBA" id="ARBA00006956"/>
    </source>
</evidence>
<evidence type="ECO:0000259" key="7">
    <source>
        <dbReference type="SMART" id="SM00739"/>
    </source>
</evidence>
<protein>
    <recommendedName>
        <fullName evidence="4 5">Transcription elongation factor Spt5</fullName>
    </recommendedName>
</protein>
<evidence type="ECO:0000256" key="4">
    <source>
        <dbReference type="HAMAP-Rule" id="MF_00950"/>
    </source>
</evidence>
<keyword evidence="2 4" id="KW-0805">Transcription regulation</keyword>
<accession>A0A7T9DKQ7</accession>
<dbReference type="AlphaFoldDB" id="A0A7T9DKQ7"/>
<name>A0A7T9DKQ7_9ARCH</name>
<comment type="similarity">
    <text evidence="4">Belongs to the archaeal Spt5 family.</text>
</comment>
<reference evidence="8" key="1">
    <citation type="submission" date="2020-11" db="EMBL/GenBank/DDBJ databases">
        <title>Connecting structure to function with the recovery of over 1000 high-quality activated sludge metagenome-assembled genomes encoding full-length rRNA genes using long-read sequencing.</title>
        <authorList>
            <person name="Singleton C.M."/>
            <person name="Petriglieri F."/>
            <person name="Kristensen J.M."/>
            <person name="Kirkegaard R.H."/>
            <person name="Michaelsen T.Y."/>
            <person name="Andersen M.H."/>
            <person name="Karst S.M."/>
            <person name="Dueholm M.S."/>
            <person name="Nielsen P.H."/>
            <person name="Albertsen M."/>
        </authorList>
    </citation>
    <scope>NUCLEOTIDE SEQUENCE</scope>
    <source>
        <strain evidence="8">Fred_18-Q3-R57-64_BAT3C.431</strain>
    </source>
</reference>
<dbReference type="InterPro" id="IPR008991">
    <property type="entry name" value="Translation_prot_SH3-like_sf"/>
</dbReference>
<feature type="domain" description="KOW" evidence="7">
    <location>
        <begin position="90"/>
        <end position="117"/>
    </location>
</feature>
<dbReference type="GO" id="GO:0003746">
    <property type="term" value="F:translation elongation factor activity"/>
    <property type="evidence" value="ECO:0007669"/>
    <property type="project" value="UniProtKB-KW"/>
</dbReference>
<dbReference type="SMART" id="SM00738">
    <property type="entry name" value="NGN"/>
    <property type="match status" value="1"/>
</dbReference>
<proteinExistence type="inferred from homology"/>
<dbReference type="Pfam" id="PF00467">
    <property type="entry name" value="KOW"/>
    <property type="match status" value="1"/>
</dbReference>
<dbReference type="SUPFAM" id="SSF50104">
    <property type="entry name" value="Translation proteins SH3-like domain"/>
    <property type="match status" value="1"/>
</dbReference>
<gene>
    <name evidence="4" type="primary">spt5</name>
    <name evidence="8" type="ORF">IPJ89_02725</name>
</gene>
<dbReference type="GO" id="GO:0006355">
    <property type="term" value="P:regulation of DNA-templated transcription"/>
    <property type="evidence" value="ECO:0007669"/>
    <property type="project" value="UniProtKB-UniRule"/>
</dbReference>
<dbReference type="InterPro" id="IPR005100">
    <property type="entry name" value="NGN-domain"/>
</dbReference>
<comment type="function">
    <text evidence="4">Stimulates transcription elongation.</text>
</comment>
<dbReference type="EMBL" id="CP064981">
    <property type="protein sequence ID" value="QQR93129.1"/>
    <property type="molecule type" value="Genomic_DNA"/>
</dbReference>
<dbReference type="Gene3D" id="2.30.30.30">
    <property type="match status" value="1"/>
</dbReference>
<evidence type="ECO:0000256" key="2">
    <source>
        <dbReference type="ARBA" id="ARBA00023015"/>
    </source>
</evidence>
<dbReference type="InterPro" id="IPR005824">
    <property type="entry name" value="KOW"/>
</dbReference>
<evidence type="ECO:0000259" key="6">
    <source>
        <dbReference type="SMART" id="SM00738"/>
    </source>
</evidence>
<dbReference type="NCBIfam" id="TIGR00405">
    <property type="entry name" value="KOW_elon_Spt5"/>
    <property type="match status" value="1"/>
</dbReference>
<dbReference type="SMART" id="SM00739">
    <property type="entry name" value="KOW"/>
    <property type="match status" value="1"/>
</dbReference>
<organism evidence="8">
    <name type="scientific">Candidatus Iainarchaeum sp</name>
    <dbReference type="NCBI Taxonomy" id="3101447"/>
    <lineage>
        <taxon>Archaea</taxon>
        <taxon>Candidatus Iainarchaeota</taxon>
        <taxon>Candidatus Iainarchaeia</taxon>
        <taxon>Candidatus Iainarchaeales</taxon>
        <taxon>Candidatus Iainarchaeaceae</taxon>
        <taxon>Candidatus Iainarchaeum</taxon>
    </lineage>
</organism>
<dbReference type="InterPro" id="IPR011590">
    <property type="entry name" value="Spt5_arc"/>
</dbReference>
<dbReference type="Gene3D" id="3.30.70.940">
    <property type="entry name" value="NusG, N-terminal domain"/>
    <property type="match status" value="1"/>
</dbReference>
<dbReference type="InterPro" id="IPR014722">
    <property type="entry name" value="Rib_uL2_dom2"/>
</dbReference>
<dbReference type="InterPro" id="IPR036735">
    <property type="entry name" value="NGN_dom_sf"/>
</dbReference>
<keyword evidence="8" id="KW-0648">Protein biosynthesis</keyword>
<keyword evidence="3 4" id="KW-0804">Transcription</keyword>